<evidence type="ECO:0000313" key="3">
    <source>
        <dbReference type="Proteomes" id="UP001152747"/>
    </source>
</evidence>
<dbReference type="Proteomes" id="UP001152747">
    <property type="component" value="Unassembled WGS sequence"/>
</dbReference>
<feature type="chain" id="PRO_5040292428" evidence="1">
    <location>
        <begin position="27"/>
        <end position="139"/>
    </location>
</feature>
<dbReference type="InterPro" id="IPR008588">
    <property type="entry name" value="DUF870_CAE_spp"/>
</dbReference>
<dbReference type="PANTHER" id="PTHR21479">
    <property type="match status" value="1"/>
</dbReference>
<keyword evidence="3" id="KW-1185">Reference proteome</keyword>
<name>A0A9P1IIJ0_9PELO</name>
<feature type="signal peptide" evidence="1">
    <location>
        <begin position="1"/>
        <end position="26"/>
    </location>
</feature>
<sequence>MRLNNNSISISTSIFFLIFLVNLAESTKINLVLRPTCKLSKDWNFQATLWESDTFFDDKIIASPTYHLRDGDRSFNQIQSSESDDGLFDNWFEFYTEIVHNCTNNGKNLKLHQNLKPVAVKTSDFTIIIDYDLSNRGKN</sequence>
<keyword evidence="1" id="KW-0732">Signal</keyword>
<protein>
    <submittedName>
        <fullName evidence="2">Uncharacterized protein</fullName>
    </submittedName>
</protein>
<reference evidence="2" key="1">
    <citation type="submission" date="2022-11" db="EMBL/GenBank/DDBJ databases">
        <authorList>
            <person name="Kikuchi T."/>
        </authorList>
    </citation>
    <scope>NUCLEOTIDE SEQUENCE</scope>
    <source>
        <strain evidence="2">PS1010</strain>
    </source>
</reference>
<dbReference type="OrthoDB" id="5877087at2759"/>
<evidence type="ECO:0000313" key="2">
    <source>
        <dbReference type="EMBL" id="CAI5445518.1"/>
    </source>
</evidence>
<dbReference type="EMBL" id="CANHGI010000003">
    <property type="protein sequence ID" value="CAI5445518.1"/>
    <property type="molecule type" value="Genomic_DNA"/>
</dbReference>
<comment type="caution">
    <text evidence="2">The sequence shown here is derived from an EMBL/GenBank/DDBJ whole genome shotgun (WGS) entry which is preliminary data.</text>
</comment>
<dbReference type="Pfam" id="PF05912">
    <property type="entry name" value="DUF870"/>
    <property type="match status" value="1"/>
</dbReference>
<dbReference type="AlphaFoldDB" id="A0A9P1IIJ0"/>
<proteinExistence type="predicted"/>
<accession>A0A9P1IIJ0</accession>
<evidence type="ECO:0000256" key="1">
    <source>
        <dbReference type="SAM" id="SignalP"/>
    </source>
</evidence>
<gene>
    <name evidence="2" type="ORF">CAMP_LOCUS8155</name>
</gene>
<organism evidence="2 3">
    <name type="scientific">Caenorhabditis angaria</name>
    <dbReference type="NCBI Taxonomy" id="860376"/>
    <lineage>
        <taxon>Eukaryota</taxon>
        <taxon>Metazoa</taxon>
        <taxon>Ecdysozoa</taxon>
        <taxon>Nematoda</taxon>
        <taxon>Chromadorea</taxon>
        <taxon>Rhabditida</taxon>
        <taxon>Rhabditina</taxon>
        <taxon>Rhabditomorpha</taxon>
        <taxon>Rhabditoidea</taxon>
        <taxon>Rhabditidae</taxon>
        <taxon>Peloderinae</taxon>
        <taxon>Caenorhabditis</taxon>
    </lineage>
</organism>